<dbReference type="InterPro" id="IPR049874">
    <property type="entry name" value="ROK_cs"/>
</dbReference>
<evidence type="ECO:0000313" key="3">
    <source>
        <dbReference type="Proteomes" id="UP000533476"/>
    </source>
</evidence>
<dbReference type="InterPro" id="IPR000600">
    <property type="entry name" value="ROK"/>
</dbReference>
<evidence type="ECO:0000313" key="2">
    <source>
        <dbReference type="EMBL" id="NMP22836.1"/>
    </source>
</evidence>
<sequence>MAYYGAVDVGGTKIAVGVGDTEGTFYATHVLPTDPKWDAQTVVSNITETVKAVAREANIAVADLRYIGLGSPGPLDGSILLDASNIGGWKGLDWQKDLEATLKRPVSVQNDATAAGLGEWRFGAGRGTQHCVYVTISTGIGAGIVADGQLYRGARGNAGEFGHIVMRPDGPVCSAGHQGCLESLASGTAIARRGRERQKDSEYLRAQSEVETKTVFEGFESDDAVCRAIVEEAADWLGLGLSYLINLFNPEKIILGGGVATHAPEAYPERVWQAAQRWSLKAMAEVVRLVPAELGGDSGLMGALAVAVMADSH</sequence>
<dbReference type="EMBL" id="JABBVZ010000032">
    <property type="protein sequence ID" value="NMP22836.1"/>
    <property type="molecule type" value="Genomic_DNA"/>
</dbReference>
<dbReference type="RefSeq" id="WP_169099538.1">
    <property type="nucleotide sequence ID" value="NZ_JABBVZ010000032.1"/>
</dbReference>
<gene>
    <name evidence="2" type="ORF">HIJ39_10790</name>
</gene>
<dbReference type="PANTHER" id="PTHR18964">
    <property type="entry name" value="ROK (REPRESSOR, ORF, KINASE) FAMILY"/>
    <property type="match status" value="1"/>
</dbReference>
<dbReference type="SUPFAM" id="SSF53067">
    <property type="entry name" value="Actin-like ATPase domain"/>
    <property type="match status" value="1"/>
</dbReference>
<name>A0A7Y0L3X4_9FIRM</name>
<dbReference type="InterPro" id="IPR043129">
    <property type="entry name" value="ATPase_NBD"/>
</dbReference>
<dbReference type="Gene3D" id="3.30.420.40">
    <property type="match status" value="2"/>
</dbReference>
<comment type="similarity">
    <text evidence="1">Belongs to the ROK (NagC/XylR) family.</text>
</comment>
<dbReference type="Pfam" id="PF00480">
    <property type="entry name" value="ROK"/>
    <property type="match status" value="1"/>
</dbReference>
<dbReference type="PANTHER" id="PTHR18964:SF149">
    <property type="entry name" value="BIFUNCTIONAL UDP-N-ACETYLGLUCOSAMINE 2-EPIMERASE_N-ACETYLMANNOSAMINE KINASE"/>
    <property type="match status" value="1"/>
</dbReference>
<comment type="caution">
    <text evidence="2">The sequence shown here is derived from an EMBL/GenBank/DDBJ whole genome shotgun (WGS) entry which is preliminary data.</text>
</comment>
<organism evidence="2 3">
    <name type="scientific">Sulfobacillus harzensis</name>
    <dbReference type="NCBI Taxonomy" id="2729629"/>
    <lineage>
        <taxon>Bacteria</taxon>
        <taxon>Bacillati</taxon>
        <taxon>Bacillota</taxon>
        <taxon>Clostridia</taxon>
        <taxon>Eubacteriales</taxon>
        <taxon>Clostridiales Family XVII. Incertae Sedis</taxon>
        <taxon>Sulfobacillus</taxon>
    </lineage>
</organism>
<protein>
    <submittedName>
        <fullName evidence="2">ROK family protein</fullName>
    </submittedName>
</protein>
<dbReference type="Proteomes" id="UP000533476">
    <property type="component" value="Unassembled WGS sequence"/>
</dbReference>
<dbReference type="AlphaFoldDB" id="A0A7Y0L3X4"/>
<dbReference type="PROSITE" id="PS01125">
    <property type="entry name" value="ROK"/>
    <property type="match status" value="1"/>
</dbReference>
<reference evidence="2 3" key="1">
    <citation type="submission" date="2020-04" db="EMBL/GenBank/DDBJ databases">
        <authorList>
            <person name="Zhang R."/>
            <person name="Schippers A."/>
        </authorList>
    </citation>
    <scope>NUCLEOTIDE SEQUENCE [LARGE SCALE GENOMIC DNA]</scope>
    <source>
        <strain evidence="2 3">DSM 109850</strain>
    </source>
</reference>
<proteinExistence type="inferred from homology"/>
<evidence type="ECO:0000256" key="1">
    <source>
        <dbReference type="ARBA" id="ARBA00006479"/>
    </source>
</evidence>
<accession>A0A7Y0L3X4</accession>
<keyword evidence="3" id="KW-1185">Reference proteome</keyword>